<gene>
    <name evidence="5" type="ORF">CROE0942_LOCUS4601</name>
    <name evidence="9" type="ORF">FNF27_07416</name>
    <name evidence="7" type="ORF">FNF28_06688</name>
    <name evidence="6" type="ORF">FNF29_03544</name>
    <name evidence="8" type="ORF">FNF31_03903</name>
</gene>
<accession>A0A5A8CKG6</accession>
<evidence type="ECO:0000313" key="7">
    <source>
        <dbReference type="EMBL" id="KAA0155828.1"/>
    </source>
</evidence>
<evidence type="ECO:0000313" key="6">
    <source>
        <dbReference type="EMBL" id="KAA0153024.1"/>
    </source>
</evidence>
<dbReference type="Proteomes" id="UP000322899">
    <property type="component" value="Unassembled WGS sequence"/>
</dbReference>
<feature type="compositionally biased region" description="Acidic residues" evidence="3">
    <location>
        <begin position="334"/>
        <end position="343"/>
    </location>
</feature>
<reference evidence="10 11" key="1">
    <citation type="submission" date="2019-07" db="EMBL/GenBank/DDBJ databases">
        <title>Genomes of Cafeteria roenbergensis.</title>
        <authorList>
            <person name="Fischer M.G."/>
            <person name="Hackl T."/>
            <person name="Roman M."/>
        </authorList>
    </citation>
    <scope>NUCLEOTIDE SEQUENCE [LARGE SCALE GENOMIC DNA]</scope>
    <source>
        <strain evidence="6 11">BVI</strain>
        <strain evidence="8 13">Cflag</strain>
        <strain evidence="9 10">E4-10P</strain>
        <strain evidence="7 12">RCC970-E3</strain>
    </source>
</reference>
<feature type="coiled-coil region" evidence="2">
    <location>
        <begin position="151"/>
        <end position="178"/>
    </location>
</feature>
<evidence type="ECO:0000313" key="11">
    <source>
        <dbReference type="Proteomes" id="UP000323011"/>
    </source>
</evidence>
<dbReference type="AlphaFoldDB" id="A0A5A8CKG6"/>
<evidence type="ECO:0000313" key="8">
    <source>
        <dbReference type="EMBL" id="KAA0161289.1"/>
    </source>
</evidence>
<dbReference type="InterPro" id="IPR025252">
    <property type="entry name" value="DUF4200"/>
</dbReference>
<organism evidence="6 11">
    <name type="scientific">Cafeteria roenbergensis</name>
    <name type="common">Marine flagellate</name>
    <dbReference type="NCBI Taxonomy" id="33653"/>
    <lineage>
        <taxon>Eukaryota</taxon>
        <taxon>Sar</taxon>
        <taxon>Stramenopiles</taxon>
        <taxon>Bigyra</taxon>
        <taxon>Opalozoa</taxon>
        <taxon>Bicosoecida</taxon>
        <taxon>Cafeteriaceae</taxon>
        <taxon>Cafeteria</taxon>
    </lineage>
</organism>
<evidence type="ECO:0000313" key="5">
    <source>
        <dbReference type="EMBL" id="CAD8560265.1"/>
    </source>
</evidence>
<dbReference type="GO" id="GO:0005856">
    <property type="term" value="C:cytoskeleton"/>
    <property type="evidence" value="ECO:0007669"/>
    <property type="project" value="UniProtKB-ARBA"/>
</dbReference>
<feature type="region of interest" description="Disordered" evidence="3">
    <location>
        <begin position="326"/>
        <end position="346"/>
    </location>
</feature>
<dbReference type="Proteomes" id="UP000325113">
    <property type="component" value="Unassembled WGS sequence"/>
</dbReference>
<dbReference type="OMA" id="AWKLSMT"/>
<feature type="compositionally biased region" description="Basic and acidic residues" evidence="3">
    <location>
        <begin position="554"/>
        <end position="571"/>
    </location>
</feature>
<feature type="coiled-coil region" evidence="2">
    <location>
        <begin position="211"/>
        <end position="238"/>
    </location>
</feature>
<feature type="compositionally biased region" description="Basic residues" evidence="3">
    <location>
        <begin position="1"/>
        <end position="11"/>
    </location>
</feature>
<dbReference type="PANTHER" id="PTHR21683">
    <property type="entry name" value="COILED-COIL DOMAIN-CONTAINING PROTEIN 42 LIKE-2-LIKE-RELATED"/>
    <property type="match status" value="1"/>
</dbReference>
<evidence type="ECO:0000259" key="4">
    <source>
        <dbReference type="Pfam" id="PF13863"/>
    </source>
</evidence>
<reference evidence="5" key="2">
    <citation type="submission" date="2021-01" db="EMBL/GenBank/DDBJ databases">
        <authorList>
            <person name="Corre E."/>
            <person name="Pelletier E."/>
            <person name="Niang G."/>
            <person name="Scheremetjew M."/>
            <person name="Finn R."/>
            <person name="Kale V."/>
            <person name="Holt S."/>
            <person name="Cochrane G."/>
            <person name="Meng A."/>
            <person name="Brown T."/>
            <person name="Cohen L."/>
        </authorList>
    </citation>
    <scope>NUCLEOTIDE SEQUENCE</scope>
    <source>
        <strain evidence="5">E4-10</strain>
    </source>
</reference>
<evidence type="ECO:0000313" key="13">
    <source>
        <dbReference type="Proteomes" id="UP000325113"/>
    </source>
</evidence>
<evidence type="ECO:0000313" key="12">
    <source>
        <dbReference type="Proteomes" id="UP000324907"/>
    </source>
</evidence>
<dbReference type="InterPro" id="IPR051147">
    <property type="entry name" value="CFAP_domain-containing"/>
</dbReference>
<dbReference type="PANTHER" id="PTHR21683:SF3">
    <property type="entry name" value="CILIA AND FLAGELLA ASSOCIATED PROTEIN 100"/>
    <property type="match status" value="1"/>
</dbReference>
<evidence type="ECO:0000313" key="10">
    <source>
        <dbReference type="Proteomes" id="UP000322899"/>
    </source>
</evidence>
<feature type="compositionally biased region" description="Low complexity" evidence="3">
    <location>
        <begin position="25"/>
        <end position="43"/>
    </location>
</feature>
<proteinExistence type="predicted"/>
<dbReference type="Proteomes" id="UP000323011">
    <property type="component" value="Unassembled WGS sequence"/>
</dbReference>
<dbReference type="EMBL" id="VLTN01000018">
    <property type="protein sequence ID" value="KAA0153024.1"/>
    <property type="molecule type" value="Genomic_DNA"/>
</dbReference>
<keyword evidence="11" id="KW-1185">Reference proteome</keyword>
<dbReference type="EMBL" id="VLTM01000037">
    <property type="protein sequence ID" value="KAA0161289.1"/>
    <property type="molecule type" value="Genomic_DNA"/>
</dbReference>
<evidence type="ECO:0000256" key="2">
    <source>
        <dbReference type="SAM" id="Coils"/>
    </source>
</evidence>
<dbReference type="Proteomes" id="UP000324907">
    <property type="component" value="Unassembled WGS sequence"/>
</dbReference>
<dbReference type="EMBL" id="VLTO01000084">
    <property type="protein sequence ID" value="KAA0166965.1"/>
    <property type="molecule type" value="Genomic_DNA"/>
</dbReference>
<dbReference type="Pfam" id="PF13863">
    <property type="entry name" value="DUF4200"/>
    <property type="match status" value="1"/>
</dbReference>
<feature type="region of interest" description="Disordered" evidence="3">
    <location>
        <begin position="1"/>
        <end position="45"/>
    </location>
</feature>
<dbReference type="EMBL" id="HBET01006843">
    <property type="protein sequence ID" value="CAD8560265.1"/>
    <property type="molecule type" value="Transcribed_RNA"/>
</dbReference>
<evidence type="ECO:0000313" key="9">
    <source>
        <dbReference type="EMBL" id="KAA0166965.1"/>
    </source>
</evidence>
<protein>
    <recommendedName>
        <fullName evidence="4">DUF4200 domain-containing protein</fullName>
    </recommendedName>
</protein>
<dbReference type="EMBL" id="VLTL01000179">
    <property type="protein sequence ID" value="KAA0155828.1"/>
    <property type="molecule type" value="Genomic_DNA"/>
</dbReference>
<feature type="coiled-coil region" evidence="2">
    <location>
        <begin position="367"/>
        <end position="426"/>
    </location>
</feature>
<evidence type="ECO:0000256" key="1">
    <source>
        <dbReference type="ARBA" id="ARBA00023054"/>
    </source>
</evidence>
<dbReference type="OrthoDB" id="10264063at2759"/>
<keyword evidence="1 2" id="KW-0175">Coiled coil</keyword>
<feature type="region of interest" description="Disordered" evidence="3">
    <location>
        <begin position="494"/>
        <end position="571"/>
    </location>
</feature>
<feature type="domain" description="DUF4200" evidence="4">
    <location>
        <begin position="137"/>
        <end position="254"/>
    </location>
</feature>
<feature type="compositionally biased region" description="Basic and acidic residues" evidence="3">
    <location>
        <begin position="509"/>
        <end position="522"/>
    </location>
</feature>
<name>A0A5A8CKG6_CAFRO</name>
<sequence length="571" mass="65244">MAAASRGRRTGMSRAGKAVVGGTRGSAAAAAAASAGSSEAAGSNPFLLPTGEELFRLREIEKAKRQERKRELARVPVWQKTAEMHRAGAFKRLTEDDIPITDEAARARIAKTKRLVSAATSAMTGSKHRDRERMTDFLDKKHKMFLVQMTLDTKREEIQKLERKAQAKEEALKKSELMLEEDAIRFDAFLKENDREAFEAIKSAEAKALEKQKKQARIKELKYRCTSLANEISKLELTLEEYKGYREFLVGLTPPAWLDERREEKAARQEARRMERFNRRHREWADMRDAIERRVRAEVESARKRAIKEGRAPPETNVAAVVASRLAGHPEPRAEDEEGESSGEDLPMYFERPEQLLEQFKEKENENLFLIQHNQQIEQQLEELRAQLRSTEAAMTAQTTALESGLEGLKAQIRDEEAKADDLVRRVSKAAGDGAQEAMLEKLGERIDAVYKACVGDTTSRPSRIDMLTKLEGKLESLLATISMMPRAYVAKMEKELESRRRKQKQKERKQQQEDLQRHRLELSIQRSAAPAKKPKGKPLMFRSAPIKKKVKKEKPDPEKIRELEEMRFLT</sequence>
<evidence type="ECO:0000256" key="3">
    <source>
        <dbReference type="SAM" id="MobiDB-lite"/>
    </source>
</evidence>